<reference evidence="1 2" key="1">
    <citation type="submission" date="2019-03" db="EMBL/GenBank/DDBJ databases">
        <title>Whole genome sequence of Arthrobacter sp JH1-1.</title>
        <authorList>
            <person name="Trinh H.N."/>
        </authorList>
    </citation>
    <scope>NUCLEOTIDE SEQUENCE [LARGE SCALE GENOMIC DNA]</scope>
    <source>
        <strain evidence="1 2">JH1-1</strain>
    </source>
</reference>
<dbReference type="Proteomes" id="UP000295511">
    <property type="component" value="Unassembled WGS sequence"/>
</dbReference>
<sequence length="75" mass="8035">MFVTAAEPQTLLHNNGGTSVTTEAQCYVQAEASRGGSRGVKVTWYSAASYSIELSDEIPVGIIYECLAENPHNEA</sequence>
<gene>
    <name evidence="1" type="ORF">E1809_21875</name>
</gene>
<dbReference type="RefSeq" id="WP_133206370.1">
    <property type="nucleotide sequence ID" value="NZ_SMRU01000034.1"/>
</dbReference>
<dbReference type="EMBL" id="SMRU01000034">
    <property type="protein sequence ID" value="TDF90990.1"/>
    <property type="molecule type" value="Genomic_DNA"/>
</dbReference>
<dbReference type="AlphaFoldDB" id="A0A4R5KAM1"/>
<evidence type="ECO:0000313" key="1">
    <source>
        <dbReference type="EMBL" id="TDF90990.1"/>
    </source>
</evidence>
<proteinExistence type="predicted"/>
<keyword evidence="2" id="KW-1185">Reference proteome</keyword>
<evidence type="ECO:0000313" key="2">
    <source>
        <dbReference type="Proteomes" id="UP000295511"/>
    </source>
</evidence>
<comment type="caution">
    <text evidence="1">The sequence shown here is derived from an EMBL/GenBank/DDBJ whole genome shotgun (WGS) entry which is preliminary data.</text>
</comment>
<name>A0A4R5KAM1_9MICC</name>
<organism evidence="1 2">
    <name type="scientific">Arthrobacter terricola</name>
    <dbReference type="NCBI Taxonomy" id="2547396"/>
    <lineage>
        <taxon>Bacteria</taxon>
        <taxon>Bacillati</taxon>
        <taxon>Actinomycetota</taxon>
        <taxon>Actinomycetes</taxon>
        <taxon>Micrococcales</taxon>
        <taxon>Micrococcaceae</taxon>
        <taxon>Arthrobacter</taxon>
    </lineage>
</organism>
<accession>A0A4R5KAM1</accession>
<protein>
    <submittedName>
        <fullName evidence="1">Uncharacterized protein</fullName>
    </submittedName>
</protein>